<dbReference type="SUPFAM" id="SSF53167">
    <property type="entry name" value="Purine and uridine phosphorylases"/>
    <property type="match status" value="1"/>
</dbReference>
<dbReference type="Pfam" id="PF24883">
    <property type="entry name" value="NPHP3_N"/>
    <property type="match status" value="1"/>
</dbReference>
<proteinExistence type="predicted"/>
<dbReference type="InterPro" id="IPR027417">
    <property type="entry name" value="P-loop_NTPase"/>
</dbReference>
<protein>
    <recommendedName>
        <fullName evidence="3">NACHT domain-containing protein</fullName>
    </recommendedName>
</protein>
<name>A0ABR4JWG8_9EURO</name>
<dbReference type="InterPro" id="IPR056884">
    <property type="entry name" value="NPHP3-like_N"/>
</dbReference>
<dbReference type="Pfam" id="PF22939">
    <property type="entry name" value="WHD_GPIID"/>
    <property type="match status" value="1"/>
</dbReference>
<accession>A0ABR4JWG8</accession>
<evidence type="ECO:0000256" key="2">
    <source>
        <dbReference type="SAM" id="MobiDB-lite"/>
    </source>
</evidence>
<dbReference type="Gene3D" id="3.40.50.300">
    <property type="entry name" value="P-loop containing nucleotide triphosphate hydrolases"/>
    <property type="match status" value="1"/>
</dbReference>
<feature type="compositionally biased region" description="Acidic residues" evidence="2">
    <location>
        <begin position="333"/>
        <end position="345"/>
    </location>
</feature>
<dbReference type="InterPro" id="IPR007111">
    <property type="entry name" value="NACHT_NTPase"/>
</dbReference>
<evidence type="ECO:0000313" key="4">
    <source>
        <dbReference type="EMBL" id="KAL2844157.1"/>
    </source>
</evidence>
<reference evidence="4 5" key="1">
    <citation type="submission" date="2024-07" db="EMBL/GenBank/DDBJ databases">
        <title>Section-level genome sequencing and comparative genomics of Aspergillus sections Usti and Cavernicolus.</title>
        <authorList>
            <consortium name="Lawrence Berkeley National Laboratory"/>
            <person name="Nybo J.L."/>
            <person name="Vesth T.C."/>
            <person name="Theobald S."/>
            <person name="Frisvad J.C."/>
            <person name="Larsen T.O."/>
            <person name="Kjaerboelling I."/>
            <person name="Rothschild-Mancinelli K."/>
            <person name="Lyhne E.K."/>
            <person name="Kogle M.E."/>
            <person name="Barry K."/>
            <person name="Clum A."/>
            <person name="Na H."/>
            <person name="Ledsgaard L."/>
            <person name="Lin J."/>
            <person name="Lipzen A."/>
            <person name="Kuo A."/>
            <person name="Riley R."/>
            <person name="Mondo S."/>
            <person name="Labutti K."/>
            <person name="Haridas S."/>
            <person name="Pangalinan J."/>
            <person name="Salamov A.A."/>
            <person name="Simmons B.A."/>
            <person name="Magnuson J.K."/>
            <person name="Chen J."/>
            <person name="Drula E."/>
            <person name="Henrissat B."/>
            <person name="Wiebenga A."/>
            <person name="Lubbers R.J."/>
            <person name="Gomes A.C."/>
            <person name="Makela M.R."/>
            <person name="Stajich J."/>
            <person name="Grigoriev I.V."/>
            <person name="Mortensen U.H."/>
            <person name="De Vries R.P."/>
            <person name="Baker S.E."/>
            <person name="Andersen M.R."/>
        </authorList>
    </citation>
    <scope>NUCLEOTIDE SEQUENCE [LARGE SCALE GENOMIC DNA]</scope>
    <source>
        <strain evidence="4 5">CBS 123904</strain>
    </source>
</reference>
<dbReference type="InterPro" id="IPR035994">
    <property type="entry name" value="Nucleoside_phosphorylase_sf"/>
</dbReference>
<dbReference type="Gene3D" id="3.40.50.1580">
    <property type="entry name" value="Nucleoside phosphorylase domain"/>
    <property type="match status" value="1"/>
</dbReference>
<sequence length="1026" mass="113650">MGDGIFVRVSAWQVSYPAANLGIQLPPPICCVLFAFAPRSVSISLWLAGIFPLSEIVIPDFNPTSRCLTKINLVTPGSDVIISRNTGCTLIAMAAKPARKLTAADYTVGWICALPLELAASEGMLDRIHDAGSSLSLSEGDQNSYILGEIGGHNVVMACLPTGSMGQTSATTVAVDMMHSFPRIRFGLMVGIGGGAPDPNPSVRPDEDIRLGDVVVSIPSGEMGAVIKYDRGKVVAGGEFQHTGILNVPPSVLTTAVSVLQGRHETLMNAISRSVTDMIQKKHSADSANLASLKRYQHPGAEYDQLFEADYEHVGLAGNATNLVGRPVRDGEKEDGEEEEEDENEFPCPHCDDERLVPRRPRRRKDPVIHYGPIASADMVMRHGATREKLRKKYGILCFEMEAAGLMNVFPCLVIRGICDYSDTHKNKLWQRYAAATAAAYGKELLGTIPRVKPIEPPRLDRAEDELRKEQNPKCTELLEWLGPDTHSRKWADSRKKWHRGTGALFLESQPFLNWTSNRTRTLWCRGIAGSGKTIFSSLVLDRLHAARKDSATDQKAAVICLYLEYERIQEQSLQALLAAILRQLLQQCPEPPSSVSELHATLMANQSQPPLEEICSVVADAIRTFPDVYLVVDALDESPDDAARDLLSNLRELQQSTGLKLLATSRPTIDLGEFFDEYESLEIRAPELDVKAVLDSLMIKLPKLVREDKRLQEKIKDSIAEAVDGMFILVEPFLYSLRSERTVGDINDALRGLLESPDKIAMVYERTLRRIDDHPVKDQQMAHRILAWVLLAKRPLSCREFQHALSVRIGEDFDKDYFAGNLEDAVGLCAGLVVINHESDTVQLMHHTARNYFKAAATQLDWISYAGSTITAACVTYLSFSAFSAGPCPSDEALSARLQDFPFLAYAAQQWGSHLRESDVETTAPLTRSISQAEELAVQFLREESNVWSAHQVLHMPAYGYPGYSQHFIREANGLQLAASFGLTEERRCTEQRKMAMSTSYYSSCAMRPSALTFRKRNIATPRCT</sequence>
<evidence type="ECO:0000313" key="5">
    <source>
        <dbReference type="Proteomes" id="UP001610446"/>
    </source>
</evidence>
<dbReference type="Proteomes" id="UP001610446">
    <property type="component" value="Unassembled WGS sequence"/>
</dbReference>
<dbReference type="EMBL" id="JBFXLU010000083">
    <property type="protein sequence ID" value="KAL2844157.1"/>
    <property type="molecule type" value="Genomic_DNA"/>
</dbReference>
<dbReference type="PANTHER" id="PTHR46082:SF11">
    <property type="entry name" value="AAA+ ATPASE DOMAIN-CONTAINING PROTEIN-RELATED"/>
    <property type="match status" value="1"/>
</dbReference>
<dbReference type="PROSITE" id="PS50837">
    <property type="entry name" value="NACHT"/>
    <property type="match status" value="1"/>
</dbReference>
<dbReference type="InterPro" id="IPR054471">
    <property type="entry name" value="GPIID_WHD"/>
</dbReference>
<feature type="region of interest" description="Disordered" evidence="2">
    <location>
        <begin position="322"/>
        <end position="354"/>
    </location>
</feature>
<dbReference type="InterPro" id="IPR053137">
    <property type="entry name" value="NLR-like"/>
</dbReference>
<organism evidence="4 5">
    <name type="scientific">Aspergillus pseudoustus</name>
    <dbReference type="NCBI Taxonomy" id="1810923"/>
    <lineage>
        <taxon>Eukaryota</taxon>
        <taxon>Fungi</taxon>
        <taxon>Dikarya</taxon>
        <taxon>Ascomycota</taxon>
        <taxon>Pezizomycotina</taxon>
        <taxon>Eurotiomycetes</taxon>
        <taxon>Eurotiomycetidae</taxon>
        <taxon>Eurotiales</taxon>
        <taxon>Aspergillaceae</taxon>
        <taxon>Aspergillus</taxon>
        <taxon>Aspergillus subgen. Nidulantes</taxon>
    </lineage>
</organism>
<keyword evidence="1" id="KW-0677">Repeat</keyword>
<dbReference type="SUPFAM" id="SSF52540">
    <property type="entry name" value="P-loop containing nucleoside triphosphate hydrolases"/>
    <property type="match status" value="1"/>
</dbReference>
<evidence type="ECO:0000259" key="3">
    <source>
        <dbReference type="PROSITE" id="PS50837"/>
    </source>
</evidence>
<feature type="domain" description="NACHT" evidence="3">
    <location>
        <begin position="521"/>
        <end position="668"/>
    </location>
</feature>
<keyword evidence="5" id="KW-1185">Reference proteome</keyword>
<comment type="caution">
    <text evidence="4">The sequence shown here is derived from an EMBL/GenBank/DDBJ whole genome shotgun (WGS) entry which is preliminary data.</text>
</comment>
<evidence type="ECO:0000256" key="1">
    <source>
        <dbReference type="ARBA" id="ARBA00022737"/>
    </source>
</evidence>
<gene>
    <name evidence="4" type="ORF">BJY01DRAFT_264054</name>
</gene>
<dbReference type="PANTHER" id="PTHR46082">
    <property type="entry name" value="ATP/GTP-BINDING PROTEIN-RELATED"/>
    <property type="match status" value="1"/>
</dbReference>